<evidence type="ECO:0000313" key="4">
    <source>
        <dbReference type="Proteomes" id="UP001390339"/>
    </source>
</evidence>
<gene>
    <name evidence="3" type="ORF">PGQ11_003814</name>
</gene>
<dbReference type="Gene3D" id="3.40.50.1820">
    <property type="entry name" value="alpha/beta hydrolase"/>
    <property type="match status" value="1"/>
</dbReference>
<dbReference type="GO" id="GO:0016787">
    <property type="term" value="F:hydrolase activity"/>
    <property type="evidence" value="ECO:0007669"/>
    <property type="project" value="UniProtKB-KW"/>
</dbReference>
<dbReference type="EMBL" id="JAPCWZ010000003">
    <property type="protein sequence ID" value="KAK8873300.1"/>
    <property type="molecule type" value="Genomic_DNA"/>
</dbReference>
<feature type="domain" description="Alpha/beta hydrolase fold-3" evidence="2">
    <location>
        <begin position="107"/>
        <end position="331"/>
    </location>
</feature>
<dbReference type="SUPFAM" id="SSF53474">
    <property type="entry name" value="alpha/beta-Hydrolases"/>
    <property type="match status" value="1"/>
</dbReference>
<dbReference type="PANTHER" id="PTHR48081">
    <property type="entry name" value="AB HYDROLASE SUPERFAMILY PROTEIN C4A8.06C"/>
    <property type="match status" value="1"/>
</dbReference>
<dbReference type="InterPro" id="IPR050300">
    <property type="entry name" value="GDXG_lipolytic_enzyme"/>
</dbReference>
<proteinExistence type="predicted"/>
<evidence type="ECO:0000256" key="1">
    <source>
        <dbReference type="ARBA" id="ARBA00022801"/>
    </source>
</evidence>
<reference evidence="3 4" key="1">
    <citation type="journal article" date="2024" name="IMA Fungus">
        <title>Apiospora arundinis, a panoply of carbohydrate-active enzymes and secondary metabolites.</title>
        <authorList>
            <person name="Sorensen T."/>
            <person name="Petersen C."/>
            <person name="Muurmann A.T."/>
            <person name="Christiansen J.V."/>
            <person name="Brundto M.L."/>
            <person name="Overgaard C.K."/>
            <person name="Boysen A.T."/>
            <person name="Wollenberg R.D."/>
            <person name="Larsen T.O."/>
            <person name="Sorensen J.L."/>
            <person name="Nielsen K.L."/>
            <person name="Sondergaard T.E."/>
        </authorList>
    </citation>
    <scope>NUCLEOTIDE SEQUENCE [LARGE SCALE GENOMIC DNA]</scope>
    <source>
        <strain evidence="3 4">AAU 773</strain>
    </source>
</reference>
<dbReference type="InterPro" id="IPR013094">
    <property type="entry name" value="AB_hydrolase_3"/>
</dbReference>
<dbReference type="InterPro" id="IPR029058">
    <property type="entry name" value="AB_hydrolase_fold"/>
</dbReference>
<accession>A0ABR2J6P0</accession>
<evidence type="ECO:0000259" key="2">
    <source>
        <dbReference type="Pfam" id="PF07859"/>
    </source>
</evidence>
<evidence type="ECO:0000313" key="3">
    <source>
        <dbReference type="EMBL" id="KAK8873300.1"/>
    </source>
</evidence>
<sequence>MILVYELPTSFIYERYFTGRNKQTPFVQGAAPFEDFVVRCVRYAFAKIPPKVGRVFFSRQVALPFLRFRMLRHGFIRSPIHWHEYKDDKCRGVWIINNPTEPVDVCVYYAHGGGFSMGSPYFYLEFLLTWVALLAQSGYRNPAIFALEYTLVPDGSFPTQLHQAIAGYQHVLTTVRDPSKICVSGDSAGATIMLSLLLHRANMKHDAHSQLNETGNWRLERPRMAAFISPWTTLISPKHRNTPSDYLDEERLHQYALDYANHQVEPDDPLISPGNCRDAKWWKRACPSGGLYVAYGTEEVFASEVEDLIHFWETHGVKASSRAEEGGIHAWPVASLFLCTTAADRQKGLKALVGQIRENIRG</sequence>
<comment type="caution">
    <text evidence="3">The sequence shown here is derived from an EMBL/GenBank/DDBJ whole genome shotgun (WGS) entry which is preliminary data.</text>
</comment>
<dbReference type="PANTHER" id="PTHR48081:SF2">
    <property type="entry name" value="ALPHA_BETA-HYDROLASE"/>
    <property type="match status" value="1"/>
</dbReference>
<protein>
    <submittedName>
        <fullName evidence="3">Alpha/Beta hydrolase protein</fullName>
    </submittedName>
</protein>
<dbReference type="Proteomes" id="UP001390339">
    <property type="component" value="Unassembled WGS sequence"/>
</dbReference>
<organism evidence="3 4">
    <name type="scientific">Apiospora arundinis</name>
    <dbReference type="NCBI Taxonomy" id="335852"/>
    <lineage>
        <taxon>Eukaryota</taxon>
        <taxon>Fungi</taxon>
        <taxon>Dikarya</taxon>
        <taxon>Ascomycota</taxon>
        <taxon>Pezizomycotina</taxon>
        <taxon>Sordariomycetes</taxon>
        <taxon>Xylariomycetidae</taxon>
        <taxon>Amphisphaeriales</taxon>
        <taxon>Apiosporaceae</taxon>
        <taxon>Apiospora</taxon>
    </lineage>
</organism>
<name>A0ABR2J6P0_9PEZI</name>
<keyword evidence="4" id="KW-1185">Reference proteome</keyword>
<dbReference type="Pfam" id="PF07859">
    <property type="entry name" value="Abhydrolase_3"/>
    <property type="match status" value="1"/>
</dbReference>
<keyword evidence="1 3" id="KW-0378">Hydrolase</keyword>